<gene>
    <name evidence="1" type="ORF">WJ0W_001199</name>
</gene>
<dbReference type="EMBL" id="CALYLO010000001">
    <property type="protein sequence ID" value="CAH8243960.1"/>
    <property type="molecule type" value="Genomic_DNA"/>
</dbReference>
<protein>
    <submittedName>
        <fullName evidence="1">Uncharacterized protein</fullName>
    </submittedName>
</protein>
<proteinExistence type="predicted"/>
<evidence type="ECO:0000313" key="2">
    <source>
        <dbReference type="Proteomes" id="UP001154322"/>
    </source>
</evidence>
<dbReference type="RefSeq" id="WP_249725628.1">
    <property type="nucleotide sequence ID" value="NZ_AP031286.1"/>
</dbReference>
<sequence length="79" mass="8975">MLSRLEEGGKIIIIMTRWATGDLAGRALEHFKEERKKVRLLTMKALQDDGSMLCPDILSRKSYDMKVRAMGEDIASANY</sequence>
<reference evidence="1" key="1">
    <citation type="submission" date="2022-06" db="EMBL/GenBank/DDBJ databases">
        <authorList>
            <person name="Dietemann V."/>
            <person name="Ory F."/>
            <person name="Dainat B."/>
            <person name="Oberhansli S."/>
        </authorList>
    </citation>
    <scope>NUCLEOTIDE SEQUENCE</scope>
    <source>
        <strain evidence="1">Ena-SAMPLE-TAB-26-04-2022-14:26:32:270-5432</strain>
    </source>
</reference>
<accession>A0ABM9FYH5</accession>
<comment type="caution">
    <text evidence="1">The sequence shown here is derived from an EMBL/GenBank/DDBJ whole genome shotgun (WGS) entry which is preliminary data.</text>
</comment>
<evidence type="ECO:0000313" key="1">
    <source>
        <dbReference type="EMBL" id="CAH8243960.1"/>
    </source>
</evidence>
<dbReference type="Proteomes" id="UP001154322">
    <property type="component" value="Unassembled WGS sequence"/>
</dbReference>
<organism evidence="1 2">
    <name type="scientific">Paenibacillus melissococcoides</name>
    <dbReference type="NCBI Taxonomy" id="2912268"/>
    <lineage>
        <taxon>Bacteria</taxon>
        <taxon>Bacillati</taxon>
        <taxon>Bacillota</taxon>
        <taxon>Bacilli</taxon>
        <taxon>Bacillales</taxon>
        <taxon>Paenibacillaceae</taxon>
        <taxon>Paenibacillus</taxon>
    </lineage>
</organism>
<name>A0ABM9FYH5_9BACL</name>
<keyword evidence="2" id="KW-1185">Reference proteome</keyword>